<feature type="signal peptide" evidence="1">
    <location>
        <begin position="1"/>
        <end position="20"/>
    </location>
</feature>
<evidence type="ECO:0000259" key="2">
    <source>
        <dbReference type="Pfam" id="PF03572"/>
    </source>
</evidence>
<dbReference type="AlphaFoldDB" id="A0A7K0FK79"/>
<gene>
    <name evidence="3" type="ORF">GJJ64_04145</name>
</gene>
<feature type="domain" description="Tail specific protease" evidence="2">
    <location>
        <begin position="125"/>
        <end position="333"/>
    </location>
</feature>
<protein>
    <recommendedName>
        <fullName evidence="2">Tail specific protease domain-containing protein</fullName>
    </recommendedName>
</protein>
<dbReference type="GO" id="GO:0006508">
    <property type="term" value="P:proteolysis"/>
    <property type="evidence" value="ECO:0007669"/>
    <property type="project" value="InterPro"/>
</dbReference>
<organism evidence="3 4">
    <name type="scientific">Pedobacter puniceum</name>
    <dbReference type="NCBI Taxonomy" id="2666136"/>
    <lineage>
        <taxon>Bacteria</taxon>
        <taxon>Pseudomonadati</taxon>
        <taxon>Bacteroidota</taxon>
        <taxon>Sphingobacteriia</taxon>
        <taxon>Sphingobacteriales</taxon>
        <taxon>Sphingobacteriaceae</taxon>
        <taxon>Pedobacter</taxon>
    </lineage>
</organism>
<dbReference type="GO" id="GO:0008236">
    <property type="term" value="F:serine-type peptidase activity"/>
    <property type="evidence" value="ECO:0007669"/>
    <property type="project" value="InterPro"/>
</dbReference>
<keyword evidence="4" id="KW-1185">Reference proteome</keyword>
<feature type="chain" id="PRO_5029777067" description="Tail specific protease domain-containing protein" evidence="1">
    <location>
        <begin position="21"/>
        <end position="348"/>
    </location>
</feature>
<dbReference type="InterPro" id="IPR029045">
    <property type="entry name" value="ClpP/crotonase-like_dom_sf"/>
</dbReference>
<evidence type="ECO:0000256" key="1">
    <source>
        <dbReference type="SAM" id="SignalP"/>
    </source>
</evidence>
<dbReference type="InterPro" id="IPR005151">
    <property type="entry name" value="Tail-specific_protease"/>
</dbReference>
<dbReference type="EMBL" id="WKJI01000001">
    <property type="protein sequence ID" value="MRX46374.1"/>
    <property type="molecule type" value="Genomic_DNA"/>
</dbReference>
<comment type="caution">
    <text evidence="3">The sequence shown here is derived from an EMBL/GenBank/DDBJ whole genome shotgun (WGS) entry which is preliminary data.</text>
</comment>
<dbReference type="Pfam" id="PF03572">
    <property type="entry name" value="Peptidase_S41"/>
    <property type="match status" value="1"/>
</dbReference>
<reference evidence="3 4" key="1">
    <citation type="submission" date="2019-11" db="EMBL/GenBank/DDBJ databases">
        <authorList>
            <person name="Cheng Q."/>
            <person name="Yang Z."/>
        </authorList>
    </citation>
    <scope>NUCLEOTIDE SEQUENCE [LARGE SCALE GENOMIC DNA]</scope>
    <source>
        <strain evidence="3 4">HX-22-1</strain>
    </source>
</reference>
<evidence type="ECO:0000313" key="4">
    <source>
        <dbReference type="Proteomes" id="UP000462931"/>
    </source>
</evidence>
<dbReference type="Proteomes" id="UP000462931">
    <property type="component" value="Unassembled WGS sequence"/>
</dbReference>
<proteinExistence type="predicted"/>
<sequence>MKKVIFLFFFISIISFQKLAAQNCNCEQEMKFVSTTYEHDYAGMQDFKKQHPNFTKQVTKFNKKAIGITDIKACNELLAAFIKYLDNSHVFFGTTYANPLNKEEKEEIKTNLTPAFKVLNHTTNYLKIPTCDLSFKDTLDVLLKLNHQNIIGKEHLILDLRGNGGGGDAMFTNIIPYLYTNPIVVYHSELWASENNIKMFEQLLSNEFLTAKDKESIAKIVAKARKKPGSFIPYHDKNTDTIYHQDILASPKRVSILVDSLCMSATEGFLLKAKQSKKTSIFGYTATAGGIDYGDLNFVNSPSGLWYFSVPTSRSSRLPKYSYDATGIKPDVMVKKKVKDLIAYVVEY</sequence>
<evidence type="ECO:0000313" key="3">
    <source>
        <dbReference type="EMBL" id="MRX46374.1"/>
    </source>
</evidence>
<dbReference type="Gene3D" id="3.90.226.10">
    <property type="entry name" value="2-enoyl-CoA Hydratase, Chain A, domain 1"/>
    <property type="match status" value="1"/>
</dbReference>
<keyword evidence="1" id="KW-0732">Signal</keyword>
<accession>A0A7K0FK79</accession>
<dbReference type="RefSeq" id="WP_154286476.1">
    <property type="nucleotide sequence ID" value="NZ_WKJI01000001.1"/>
</dbReference>
<dbReference type="SUPFAM" id="SSF52096">
    <property type="entry name" value="ClpP/crotonase"/>
    <property type="match status" value="1"/>
</dbReference>
<name>A0A7K0FK79_9SPHI</name>